<gene>
    <name evidence="3" type="ORF">BTN85_0804</name>
</gene>
<keyword evidence="4" id="KW-1185">Reference proteome</keyword>
<accession>A0A1Q6DVD6</accession>
<dbReference type="Pfam" id="PF03787">
    <property type="entry name" value="RAMPs"/>
    <property type="match status" value="1"/>
</dbReference>
<keyword evidence="1" id="KW-0051">Antiviral defense</keyword>
<name>A0A1Q6DVD6_METT1</name>
<evidence type="ECO:0000259" key="2">
    <source>
        <dbReference type="Pfam" id="PF03787"/>
    </source>
</evidence>
<evidence type="ECO:0000313" key="3">
    <source>
        <dbReference type="EMBL" id="OKY78316.1"/>
    </source>
</evidence>
<proteinExistence type="predicted"/>
<dbReference type="Proteomes" id="UP000185744">
    <property type="component" value="Unassembled WGS sequence"/>
</dbReference>
<dbReference type="InParanoid" id="A0A1Q6DVD6"/>
<protein>
    <submittedName>
        <fullName evidence="3">CRISPR associated protein, RAMP family Cas5 group</fullName>
    </submittedName>
</protein>
<evidence type="ECO:0000313" key="4">
    <source>
        <dbReference type="Proteomes" id="UP000185744"/>
    </source>
</evidence>
<reference evidence="3" key="1">
    <citation type="submission" date="2016-12" db="EMBL/GenBank/DDBJ databases">
        <title>Discovery of methanogenic haloarchaea.</title>
        <authorList>
            <person name="Sorokin D.Y."/>
            <person name="Makarova K.S."/>
            <person name="Abbas B."/>
            <person name="Ferrer M."/>
            <person name="Golyshin P.N."/>
        </authorList>
    </citation>
    <scope>NUCLEOTIDE SEQUENCE [LARGE SCALE GENOMIC DNA]</scope>
    <source>
        <strain evidence="3">HMET1</strain>
    </source>
</reference>
<dbReference type="STRING" id="1903181.BTN85_0804"/>
<sequence>MANWECYKLLYELKTPIHIGSGKKYGIIDRTRYYVPGKTMWGATVAEIGNQKELKENKKWGSLKKSLCSPLKFTYFYIFDKNEENEPQIPKYGENGLKFGLKGDNKSRSEFEKDYIGSFVSTGVEKETGSASEGDLYEIEVIEDRRNRCNERLCILGYVFINVDEFEELNGLEEENFIDWVNELQIGGERKYGYGEIELDKKERIDLENETENKTIFNNWEIHNLSSNNPIIKSKDSDNEGNNIFGHLLLDESTLKDIDSIRGDLEPLIGRVYDGSEGQKAECTGIGLSPGSKTKMNKLEISKYGTLKPLTEN</sequence>
<dbReference type="EMBL" id="MSDW01000001">
    <property type="protein sequence ID" value="OKY78316.1"/>
    <property type="molecule type" value="Genomic_DNA"/>
</dbReference>
<dbReference type="InterPro" id="IPR005537">
    <property type="entry name" value="RAMP_III_fam"/>
</dbReference>
<organism evidence="3 4">
    <name type="scientific">Methanohalarchaeum thermophilum</name>
    <dbReference type="NCBI Taxonomy" id="1903181"/>
    <lineage>
        <taxon>Archaea</taxon>
        <taxon>Methanobacteriati</taxon>
        <taxon>Methanobacteriota</taxon>
        <taxon>Methanonatronarchaeia</taxon>
        <taxon>Methanonatronarchaeales</taxon>
        <taxon>Methanonatronarchaeaceae</taxon>
        <taxon>Candidatus Methanohalarchaeum</taxon>
    </lineage>
</organism>
<dbReference type="AlphaFoldDB" id="A0A1Q6DVD6"/>
<evidence type="ECO:0000256" key="1">
    <source>
        <dbReference type="ARBA" id="ARBA00023118"/>
    </source>
</evidence>
<comment type="caution">
    <text evidence="3">The sequence shown here is derived from an EMBL/GenBank/DDBJ whole genome shotgun (WGS) entry which is preliminary data.</text>
</comment>
<feature type="domain" description="CRISPR type III-associated protein" evidence="2">
    <location>
        <begin position="12"/>
        <end position="198"/>
    </location>
</feature>
<dbReference type="GO" id="GO:0051607">
    <property type="term" value="P:defense response to virus"/>
    <property type="evidence" value="ECO:0007669"/>
    <property type="project" value="UniProtKB-KW"/>
</dbReference>